<keyword evidence="1 4" id="KW-0645">Protease</keyword>
<name>A0ABV8PXF9_9BACT</name>
<evidence type="ECO:0000256" key="2">
    <source>
        <dbReference type="ARBA" id="ARBA00022801"/>
    </source>
</evidence>
<evidence type="ECO:0000256" key="1">
    <source>
        <dbReference type="ARBA" id="ARBA00022670"/>
    </source>
</evidence>
<evidence type="ECO:0000313" key="9">
    <source>
        <dbReference type="Proteomes" id="UP001595906"/>
    </source>
</evidence>
<proteinExistence type="inferred from homology"/>
<dbReference type="PROSITE" id="PS51892">
    <property type="entry name" value="SUBTILASE"/>
    <property type="match status" value="1"/>
</dbReference>
<dbReference type="InterPro" id="IPR036852">
    <property type="entry name" value="Peptidase_S8/S53_dom_sf"/>
</dbReference>
<dbReference type="InterPro" id="IPR000209">
    <property type="entry name" value="Peptidase_S8/S53_dom"/>
</dbReference>
<dbReference type="InterPro" id="IPR034058">
    <property type="entry name" value="TagA/B/C/D_pept_dom"/>
</dbReference>
<dbReference type="Gene3D" id="3.40.50.200">
    <property type="entry name" value="Peptidase S8/S53 domain"/>
    <property type="match status" value="1"/>
</dbReference>
<dbReference type="NCBIfam" id="TIGR04183">
    <property type="entry name" value="Por_Secre_tail"/>
    <property type="match status" value="1"/>
</dbReference>
<keyword evidence="2 4" id="KW-0378">Hydrolase</keyword>
<evidence type="ECO:0000256" key="3">
    <source>
        <dbReference type="ARBA" id="ARBA00022825"/>
    </source>
</evidence>
<evidence type="ECO:0000256" key="5">
    <source>
        <dbReference type="SAM" id="SignalP"/>
    </source>
</evidence>
<evidence type="ECO:0000259" key="7">
    <source>
        <dbReference type="Pfam" id="PF18962"/>
    </source>
</evidence>
<comment type="caution">
    <text evidence="8">The sequence shown here is derived from an EMBL/GenBank/DDBJ whole genome shotgun (WGS) entry which is preliminary data.</text>
</comment>
<dbReference type="PANTHER" id="PTHR43399:SF5">
    <property type="entry name" value="PEPTIDASE S8 FAMILY WITH PROTEASE-ASSOCIATED DOMAIN"/>
    <property type="match status" value="1"/>
</dbReference>
<gene>
    <name evidence="8" type="ORF">ACFOW1_07035</name>
</gene>
<dbReference type="InterPro" id="IPR051048">
    <property type="entry name" value="Peptidase_S8/S53_subtilisin"/>
</dbReference>
<dbReference type="Proteomes" id="UP001595906">
    <property type="component" value="Unassembled WGS sequence"/>
</dbReference>
<feature type="domain" description="Peptidase S8/S53" evidence="6">
    <location>
        <begin position="138"/>
        <end position="436"/>
    </location>
</feature>
<accession>A0ABV8PXF9</accession>
<feature type="active site" description="Charge relay system" evidence="4">
    <location>
        <position position="125"/>
    </location>
</feature>
<dbReference type="SUPFAM" id="SSF52743">
    <property type="entry name" value="Subtilisin-like"/>
    <property type="match status" value="1"/>
</dbReference>
<keyword evidence="9" id="KW-1185">Reference proteome</keyword>
<dbReference type="PANTHER" id="PTHR43399">
    <property type="entry name" value="SUBTILISIN-RELATED"/>
    <property type="match status" value="1"/>
</dbReference>
<feature type="active site" description="Charge relay system" evidence="4">
    <location>
        <position position="381"/>
    </location>
</feature>
<evidence type="ECO:0000313" key="8">
    <source>
        <dbReference type="EMBL" id="MFC4231637.1"/>
    </source>
</evidence>
<dbReference type="InterPro" id="IPR026444">
    <property type="entry name" value="Secre_tail"/>
</dbReference>
<comment type="similarity">
    <text evidence="4">Belongs to the peptidase S8 family.</text>
</comment>
<dbReference type="Pfam" id="PF18962">
    <property type="entry name" value="Por_Secre_tail"/>
    <property type="match status" value="1"/>
</dbReference>
<organism evidence="8 9">
    <name type="scientific">Parasediminibacterium paludis</name>
    <dbReference type="NCBI Taxonomy" id="908966"/>
    <lineage>
        <taxon>Bacteria</taxon>
        <taxon>Pseudomonadati</taxon>
        <taxon>Bacteroidota</taxon>
        <taxon>Chitinophagia</taxon>
        <taxon>Chitinophagales</taxon>
        <taxon>Chitinophagaceae</taxon>
        <taxon>Parasediminibacterium</taxon>
    </lineage>
</organism>
<evidence type="ECO:0000259" key="6">
    <source>
        <dbReference type="Pfam" id="PF00082"/>
    </source>
</evidence>
<dbReference type="EMBL" id="JBHSDC010000012">
    <property type="protein sequence ID" value="MFC4231637.1"/>
    <property type="molecule type" value="Genomic_DNA"/>
</dbReference>
<feature type="domain" description="Secretion system C-terminal sorting" evidence="7">
    <location>
        <begin position="700"/>
        <end position="767"/>
    </location>
</feature>
<dbReference type="CDD" id="cd04842">
    <property type="entry name" value="Peptidases_S8_Kp43_protease"/>
    <property type="match status" value="1"/>
</dbReference>
<dbReference type="PROSITE" id="PS00138">
    <property type="entry name" value="SUBTILASE_SER"/>
    <property type="match status" value="1"/>
</dbReference>
<keyword evidence="3 4" id="KW-0720">Serine protease</keyword>
<dbReference type="SUPFAM" id="SSF49785">
    <property type="entry name" value="Galactose-binding domain-like"/>
    <property type="match status" value="1"/>
</dbReference>
<dbReference type="Pfam" id="PF00082">
    <property type="entry name" value="Peptidase_S8"/>
    <property type="match status" value="1"/>
</dbReference>
<reference evidence="9" key="1">
    <citation type="journal article" date="2019" name="Int. J. Syst. Evol. Microbiol.">
        <title>The Global Catalogue of Microorganisms (GCM) 10K type strain sequencing project: providing services to taxonomists for standard genome sequencing and annotation.</title>
        <authorList>
            <consortium name="The Broad Institute Genomics Platform"/>
            <consortium name="The Broad Institute Genome Sequencing Center for Infectious Disease"/>
            <person name="Wu L."/>
            <person name="Ma J."/>
        </authorList>
    </citation>
    <scope>NUCLEOTIDE SEQUENCE [LARGE SCALE GENOMIC DNA]</scope>
    <source>
        <strain evidence="9">CECT 8010</strain>
    </source>
</reference>
<feature type="signal peptide" evidence="5">
    <location>
        <begin position="1"/>
        <end position="21"/>
    </location>
</feature>
<dbReference type="Gene3D" id="2.60.120.380">
    <property type="match status" value="1"/>
</dbReference>
<feature type="chain" id="PRO_5045966746" evidence="5">
    <location>
        <begin position="22"/>
        <end position="776"/>
    </location>
</feature>
<dbReference type="Gene3D" id="2.60.40.10">
    <property type="entry name" value="Immunoglobulins"/>
    <property type="match status" value="1"/>
</dbReference>
<dbReference type="InterPro" id="IPR008979">
    <property type="entry name" value="Galactose-bd-like_sf"/>
</dbReference>
<protein>
    <submittedName>
        <fullName evidence="8">S8 family serine peptidase</fullName>
    </submittedName>
</protein>
<feature type="active site" description="Charge relay system" evidence="4">
    <location>
        <position position="152"/>
    </location>
</feature>
<evidence type="ECO:0000256" key="4">
    <source>
        <dbReference type="PROSITE-ProRule" id="PRU01240"/>
    </source>
</evidence>
<sequence>MIKPFTISLLSTLCFSNIALAQTSTNHIQLKKDATIATEQAHINQIKVASLAKTKHWDWVITSQNGNKAYLVGVTTNGQPKYYAAYNNTIAAATTRASQLWAGGASGLNLSGSSAFLKNKLAIWDGGQVMPTHKELIGRITQKDSTTPVIAHATHVTGTLMASGVNPIAKGMAYNLQGIIAYDFYNDLAEITAEAGNIIISNHSYGVIAGWLYNSAPSDGSPARWEFWGRPNENEDVNFGYYDDDTKSLDAIAYNAPYYLYVKAAGNNRNQNGPPVGTPYYRWDANDSMVAAGNRPAGISSNDGYDILPTNANAKNILTVGAVNGIANGYTKPSDVVMSSFSSWGPTDDGRIKPDLVADGVAVTSCVNNNDSAYATYSGTSMASPNAAGSLLLLQEYYAQLKAGTFMRSATLKGLAIHTAEEAGDTTGPDYRFGWGLLNVEKAAGVIKEAVTNNNTGKHLLYENVLTNGGTFTKTIVANGNDPLVATICWTDVSANVTPYANALNDTTSKLVNDLDMRITKNGSTYYPWILDPANPAKAATKGDNRRDNVERINIDSAKAGDTYTITITHKGTLTNGSQAYSLLVSGVGGTPTNLPLNLLAFEAKPQGNTVLLNWQTANEVNTAYFSIERSIDGSNFINAGKVSAKGDGGYSFTDDLSNSNQQQVSPIYYRLQMVDKDGRFAYSKIVAVSINSQQSALTIYPIPATNTLYVQLNSTKATNSTFQVLNMQGKVLVQQPIAIRIGTNTFSVASNILARGNYIIKVIGETVYAKMITKE</sequence>
<dbReference type="InterPro" id="IPR023828">
    <property type="entry name" value="Peptidase_S8_Ser-AS"/>
</dbReference>
<dbReference type="InterPro" id="IPR013783">
    <property type="entry name" value="Ig-like_fold"/>
</dbReference>
<dbReference type="RefSeq" id="WP_379013189.1">
    <property type="nucleotide sequence ID" value="NZ_JBHSDC010000012.1"/>
</dbReference>
<keyword evidence="5" id="KW-0732">Signal</keyword>